<comment type="caution">
    <text evidence="1">The sequence shown here is derived from an EMBL/GenBank/DDBJ whole genome shotgun (WGS) entry which is preliminary data.</text>
</comment>
<dbReference type="InterPro" id="IPR023393">
    <property type="entry name" value="START-like_dom_sf"/>
</dbReference>
<dbReference type="SUPFAM" id="SSF55961">
    <property type="entry name" value="Bet v1-like"/>
    <property type="match status" value="1"/>
</dbReference>
<name>A0ABU0BUY1_9HYPH</name>
<protein>
    <recommendedName>
        <fullName evidence="3">Polyketide cyclase / dehydrase and lipid transport</fullName>
    </recommendedName>
</protein>
<keyword evidence="2" id="KW-1185">Reference proteome</keyword>
<evidence type="ECO:0000313" key="1">
    <source>
        <dbReference type="EMBL" id="MDQ0320662.1"/>
    </source>
</evidence>
<dbReference type="Proteomes" id="UP001230207">
    <property type="component" value="Unassembled WGS sequence"/>
</dbReference>
<evidence type="ECO:0008006" key="3">
    <source>
        <dbReference type="Google" id="ProtNLM"/>
    </source>
</evidence>
<organism evidence="1 2">
    <name type="scientific">Pararhizobium capsulatum DSM 1112</name>
    <dbReference type="NCBI Taxonomy" id="1121113"/>
    <lineage>
        <taxon>Bacteria</taxon>
        <taxon>Pseudomonadati</taxon>
        <taxon>Pseudomonadota</taxon>
        <taxon>Alphaproteobacteria</taxon>
        <taxon>Hyphomicrobiales</taxon>
        <taxon>Rhizobiaceae</taxon>
        <taxon>Rhizobium/Agrobacterium group</taxon>
        <taxon>Pararhizobium</taxon>
    </lineage>
</organism>
<dbReference type="RefSeq" id="WP_307230612.1">
    <property type="nucleotide sequence ID" value="NZ_JAUSVF010000001.1"/>
</dbReference>
<reference evidence="1 2" key="1">
    <citation type="submission" date="2023-07" db="EMBL/GenBank/DDBJ databases">
        <title>Genomic Encyclopedia of Type Strains, Phase IV (KMG-IV): sequencing the most valuable type-strain genomes for metagenomic binning, comparative biology and taxonomic classification.</title>
        <authorList>
            <person name="Goeker M."/>
        </authorList>
    </citation>
    <scope>NUCLEOTIDE SEQUENCE [LARGE SCALE GENOMIC DNA]</scope>
    <source>
        <strain evidence="1 2">DSM 1112</strain>
    </source>
</reference>
<dbReference type="EMBL" id="JAUSVF010000001">
    <property type="protein sequence ID" value="MDQ0320662.1"/>
    <property type="molecule type" value="Genomic_DNA"/>
</dbReference>
<evidence type="ECO:0000313" key="2">
    <source>
        <dbReference type="Proteomes" id="UP001230207"/>
    </source>
</evidence>
<gene>
    <name evidence="1" type="ORF">QO002_002800</name>
</gene>
<dbReference type="Gene3D" id="3.30.530.20">
    <property type="match status" value="1"/>
</dbReference>
<proteinExistence type="predicted"/>
<sequence length="139" mass="15342">MSVMTARIVHTSISKPWKEVYDFASNPENIPRWASGLSEGLERDGEDWLTGGPLGTAHVRFSPPNDFGVIDHLVTMADGTQVHNALRVVPNGDGAEVMFTLLKLAAMSNEDFERDARWVTKDLQTLKNLIEGEEHGPKG</sequence>
<accession>A0ABU0BUY1</accession>